<proteinExistence type="inferred from homology"/>
<dbReference type="InterPro" id="IPR045132">
    <property type="entry name" value="UBE4"/>
</dbReference>
<comment type="caution">
    <text evidence="13">The sequence shown here is derived from an EMBL/GenBank/DDBJ whole genome shotgun (WGS) entry which is preliminary data.</text>
</comment>
<dbReference type="SMART" id="SM00504">
    <property type="entry name" value="Ubox"/>
    <property type="match status" value="1"/>
</dbReference>
<evidence type="ECO:0000256" key="11">
    <source>
        <dbReference type="SAM" id="MobiDB-lite"/>
    </source>
</evidence>
<dbReference type="GO" id="GO:0005737">
    <property type="term" value="C:cytoplasm"/>
    <property type="evidence" value="ECO:0007669"/>
    <property type="project" value="UniProtKB-SubCell"/>
</dbReference>
<comment type="subcellular location">
    <subcellularLocation>
        <location evidence="3">Cytoplasm</location>
    </subcellularLocation>
    <subcellularLocation>
        <location evidence="2">Nucleus</location>
    </subcellularLocation>
</comment>
<accession>A0AAD5U592</accession>
<dbReference type="EMBL" id="JADGJW010000130">
    <property type="protein sequence ID" value="KAJ3223435.1"/>
    <property type="molecule type" value="Genomic_DNA"/>
</dbReference>
<dbReference type="GO" id="GO:0000209">
    <property type="term" value="P:protein polyubiquitination"/>
    <property type="evidence" value="ECO:0007669"/>
    <property type="project" value="TreeGrafter"/>
</dbReference>
<keyword evidence="8" id="KW-0808">Transferase</keyword>
<reference evidence="13" key="1">
    <citation type="submission" date="2020-05" db="EMBL/GenBank/DDBJ databases">
        <title>Phylogenomic resolution of chytrid fungi.</title>
        <authorList>
            <person name="Stajich J.E."/>
            <person name="Amses K."/>
            <person name="Simmons R."/>
            <person name="Seto K."/>
            <person name="Myers J."/>
            <person name="Bonds A."/>
            <person name="Quandt C.A."/>
            <person name="Barry K."/>
            <person name="Liu P."/>
            <person name="Grigoriev I."/>
            <person name="Longcore J.E."/>
            <person name="James T.Y."/>
        </authorList>
    </citation>
    <scope>NUCLEOTIDE SEQUENCE</scope>
    <source>
        <strain evidence="13">JEL0476</strain>
    </source>
</reference>
<evidence type="ECO:0000256" key="5">
    <source>
        <dbReference type="ARBA" id="ARBA00007434"/>
    </source>
</evidence>
<feature type="compositionally biased region" description="Polar residues" evidence="11">
    <location>
        <begin position="27"/>
        <end position="43"/>
    </location>
</feature>
<dbReference type="Proteomes" id="UP001211065">
    <property type="component" value="Unassembled WGS sequence"/>
</dbReference>
<dbReference type="GO" id="GO:0005634">
    <property type="term" value="C:nucleus"/>
    <property type="evidence" value="ECO:0007669"/>
    <property type="project" value="UniProtKB-SubCell"/>
</dbReference>
<evidence type="ECO:0000256" key="8">
    <source>
        <dbReference type="ARBA" id="ARBA00022679"/>
    </source>
</evidence>
<evidence type="ECO:0000256" key="6">
    <source>
        <dbReference type="ARBA" id="ARBA00012483"/>
    </source>
</evidence>
<dbReference type="GO" id="GO:0000151">
    <property type="term" value="C:ubiquitin ligase complex"/>
    <property type="evidence" value="ECO:0007669"/>
    <property type="project" value="InterPro"/>
</dbReference>
<name>A0AAD5U592_9FUNG</name>
<dbReference type="PANTHER" id="PTHR13931:SF2">
    <property type="entry name" value="UBIQUITIN CONJUGATION FACTOR E4 B"/>
    <property type="match status" value="1"/>
</dbReference>
<keyword evidence="9" id="KW-0833">Ubl conjugation pathway</keyword>
<evidence type="ECO:0000313" key="13">
    <source>
        <dbReference type="EMBL" id="KAJ3223435.1"/>
    </source>
</evidence>
<evidence type="ECO:0000259" key="12">
    <source>
        <dbReference type="PROSITE" id="PS51698"/>
    </source>
</evidence>
<dbReference type="InterPro" id="IPR013083">
    <property type="entry name" value="Znf_RING/FYVE/PHD"/>
</dbReference>
<sequence length="1095" mass="125933">MSSANQDTIDMNEDEIRKKRLAKLASHSASQNNNPKPVSAIVSSLPSQKSAEVKVSNFQKPAEAKAINSPKKATVEISSPTVTRKSVTSGTPTTPSSAEAKFRSQSHEEWEHDALCYIFHVSLEETQKPYDYLTNLAETLRNEQKPLLITSDVIESIIFERLSLENPKKKLPIFDYLVECWKRCVFVKSKLVNNYQEKSKDDASLRMLVEYRKNLLCNPKGYFNFIVSYSGLVLNDMLEMFPQAEEVVAQGARYLGSKLLMQDVSIVEEQVPKAFLDEFVARFNGDGLEDVPRVQNFNPANTTPKTLEVIPFFGPFFRQISIFAELDPQIGENYFFSNDSTLSDGVELNGFNIGNRNIADVKSSMSVLQNLSFRSQKMLYEVVMLIIKSSPEAKEAILQFLADSINKNRSRGKLQVDKNTVSSDGFMFSVVSLLMFLVEPILDQNFSKLTLIDTKYLHLNSRLIIELDDTRILSEQAQTEQFLKTLKEINDPTSINKPNFISDIFFLTIFAQHYGFLAILRFYQNFVKQIEEFRGQVAVMREKKNSGGFQGPQEAMATMALAKYEKQLDQMISLKLSYDSLITDHQFLKTNLKFYDLVIAFLMRTVFVGCELLTQGPKVDQGFNWFNFFRGDLRSCTSLKTLDLSKLENIKQPDLFFNLPEFIFEDIVEFYLYILRFEKPLFKNTDRNEILTFAMFFLTNSSLVKNPYLKSKLIEILFYFTLPLYKTRTGETIGRLDEVFSTHPFCKEYLVNSVLKFYCDVEQTGMSSQFYDKFNIRYNISQILRAIWPDFLHRQKVIDLSQQDFPFFVKFANLLINDTTYLMDEGLSKLTEIRNVQNEMASPDWESKTQEHKNERLGTLKSAERQAASFVSLGNETVNMLRYLTTEEGIVGPFCDKIIVDKLAAMMNYNLVALVGPKCTELKVSNPEKYRFNPKKSLKNLIQTFMNLSNKAEFVEACALDGRSYNKSLFERAIVILEKNFLIETQDIEKLMVFLNKVETYKSKVEEEEELFGEIPDEFLDQIMSTLMQDPVVLPSGNVLDRSTITKQLLNNPIDPFNRQPMTVDDLVPDLELKARIDEWKRGMKGKRGEPMQLI</sequence>
<keyword evidence="10" id="KW-0539">Nucleus</keyword>
<dbReference type="FunFam" id="3.30.40.10:FF:000055">
    <property type="entry name" value="Ubiquitin conjugation factor e4 a"/>
    <property type="match status" value="1"/>
</dbReference>
<feature type="domain" description="U-box" evidence="12">
    <location>
        <begin position="1014"/>
        <end position="1087"/>
    </location>
</feature>
<comment type="catalytic activity">
    <reaction evidence="1">
        <text>S-ubiquitinyl-[E2 ubiquitin-conjugating enzyme]-L-cysteine + [acceptor protein]-L-lysine = [E2 ubiquitin-conjugating enzyme]-L-cysteine + N(6)-ubiquitinyl-[acceptor protein]-L-lysine.</text>
        <dbReference type="EC" id="2.3.2.27"/>
    </reaction>
</comment>
<dbReference type="PANTHER" id="PTHR13931">
    <property type="entry name" value="UBIQUITINATION FACTOR E4"/>
    <property type="match status" value="1"/>
</dbReference>
<evidence type="ECO:0000256" key="2">
    <source>
        <dbReference type="ARBA" id="ARBA00004123"/>
    </source>
</evidence>
<feature type="compositionally biased region" description="Polar residues" evidence="11">
    <location>
        <begin position="76"/>
        <end position="85"/>
    </location>
</feature>
<protein>
    <recommendedName>
        <fullName evidence="6">RING-type E3 ubiquitin transferase</fullName>
        <ecNumber evidence="6">2.3.2.27</ecNumber>
    </recommendedName>
</protein>
<comment type="similarity">
    <text evidence="5">Belongs to the ubiquitin conjugation factor E4 family.</text>
</comment>
<evidence type="ECO:0000256" key="9">
    <source>
        <dbReference type="ARBA" id="ARBA00022786"/>
    </source>
</evidence>
<dbReference type="GO" id="GO:0006511">
    <property type="term" value="P:ubiquitin-dependent protein catabolic process"/>
    <property type="evidence" value="ECO:0007669"/>
    <property type="project" value="InterPro"/>
</dbReference>
<dbReference type="SUPFAM" id="SSF57850">
    <property type="entry name" value="RING/U-box"/>
    <property type="match status" value="1"/>
</dbReference>
<dbReference type="InterPro" id="IPR003613">
    <property type="entry name" value="Ubox_domain"/>
</dbReference>
<gene>
    <name evidence="13" type="ORF">HK099_001159</name>
</gene>
<evidence type="ECO:0000313" key="14">
    <source>
        <dbReference type="Proteomes" id="UP001211065"/>
    </source>
</evidence>
<dbReference type="EC" id="2.3.2.27" evidence="6"/>
<dbReference type="Pfam" id="PF10408">
    <property type="entry name" value="Ufd2P_core"/>
    <property type="match status" value="1"/>
</dbReference>
<feature type="region of interest" description="Disordered" evidence="11">
    <location>
        <begin position="1"/>
        <end position="43"/>
    </location>
</feature>
<dbReference type="GO" id="GO:0034450">
    <property type="term" value="F:ubiquitin-ubiquitin ligase activity"/>
    <property type="evidence" value="ECO:0007669"/>
    <property type="project" value="InterPro"/>
</dbReference>
<evidence type="ECO:0000256" key="7">
    <source>
        <dbReference type="ARBA" id="ARBA00022490"/>
    </source>
</evidence>
<dbReference type="InterPro" id="IPR019474">
    <property type="entry name" value="Ub_conjug_fac_E4_core"/>
</dbReference>
<dbReference type="Gene3D" id="3.30.40.10">
    <property type="entry name" value="Zinc/RING finger domain, C3HC4 (zinc finger)"/>
    <property type="match status" value="1"/>
</dbReference>
<comment type="pathway">
    <text evidence="4">Protein modification; protein ubiquitination.</text>
</comment>
<feature type="region of interest" description="Disordered" evidence="11">
    <location>
        <begin position="63"/>
        <end position="101"/>
    </location>
</feature>
<dbReference type="Pfam" id="PF04564">
    <property type="entry name" value="U-box"/>
    <property type="match status" value="1"/>
</dbReference>
<dbReference type="PROSITE" id="PS51698">
    <property type="entry name" value="U_BOX"/>
    <property type="match status" value="1"/>
</dbReference>
<evidence type="ECO:0000256" key="1">
    <source>
        <dbReference type="ARBA" id="ARBA00000900"/>
    </source>
</evidence>
<evidence type="ECO:0000256" key="3">
    <source>
        <dbReference type="ARBA" id="ARBA00004496"/>
    </source>
</evidence>
<keyword evidence="7" id="KW-0963">Cytoplasm</keyword>
<dbReference type="AlphaFoldDB" id="A0AAD5U592"/>
<evidence type="ECO:0000256" key="4">
    <source>
        <dbReference type="ARBA" id="ARBA00004906"/>
    </source>
</evidence>
<dbReference type="CDD" id="cd16658">
    <property type="entry name" value="RING-Ubox_UBE4B"/>
    <property type="match status" value="1"/>
</dbReference>
<feature type="compositionally biased region" description="Low complexity" evidence="11">
    <location>
        <begin position="86"/>
        <end position="97"/>
    </location>
</feature>
<organism evidence="13 14">
    <name type="scientific">Clydaea vesicula</name>
    <dbReference type="NCBI Taxonomy" id="447962"/>
    <lineage>
        <taxon>Eukaryota</taxon>
        <taxon>Fungi</taxon>
        <taxon>Fungi incertae sedis</taxon>
        <taxon>Chytridiomycota</taxon>
        <taxon>Chytridiomycota incertae sedis</taxon>
        <taxon>Chytridiomycetes</taxon>
        <taxon>Lobulomycetales</taxon>
        <taxon>Lobulomycetaceae</taxon>
        <taxon>Clydaea</taxon>
    </lineage>
</organism>
<dbReference type="GO" id="GO:0036503">
    <property type="term" value="P:ERAD pathway"/>
    <property type="evidence" value="ECO:0007669"/>
    <property type="project" value="InterPro"/>
</dbReference>
<keyword evidence="14" id="KW-1185">Reference proteome</keyword>
<evidence type="ECO:0000256" key="10">
    <source>
        <dbReference type="ARBA" id="ARBA00023242"/>
    </source>
</evidence>